<reference evidence="2 3" key="1">
    <citation type="submission" date="2020-08" db="EMBL/GenBank/DDBJ databases">
        <title>Genomic Encyclopedia of Type Strains, Phase IV (KMG-IV): sequencing the most valuable type-strain genomes for metagenomic binning, comparative biology and taxonomic classification.</title>
        <authorList>
            <person name="Goeker M."/>
        </authorList>
    </citation>
    <scope>NUCLEOTIDE SEQUENCE [LARGE SCALE GENOMIC DNA]</scope>
    <source>
        <strain evidence="2 3">DSM 103733</strain>
    </source>
</reference>
<name>A0A841JVF6_9BACT</name>
<organism evidence="2 3">
    <name type="scientific">Silvibacterium bohemicum</name>
    <dbReference type="NCBI Taxonomy" id="1577686"/>
    <lineage>
        <taxon>Bacteria</taxon>
        <taxon>Pseudomonadati</taxon>
        <taxon>Acidobacteriota</taxon>
        <taxon>Terriglobia</taxon>
        <taxon>Terriglobales</taxon>
        <taxon>Acidobacteriaceae</taxon>
        <taxon>Silvibacterium</taxon>
    </lineage>
</organism>
<dbReference type="Proteomes" id="UP000538666">
    <property type="component" value="Unassembled WGS sequence"/>
</dbReference>
<dbReference type="AlphaFoldDB" id="A0A841JVF6"/>
<dbReference type="EMBL" id="JACHEK010000002">
    <property type="protein sequence ID" value="MBB6142981.1"/>
    <property type="molecule type" value="Genomic_DNA"/>
</dbReference>
<gene>
    <name evidence="2" type="ORF">HNQ77_000925</name>
</gene>
<evidence type="ECO:0000313" key="3">
    <source>
        <dbReference type="Proteomes" id="UP000538666"/>
    </source>
</evidence>
<protein>
    <submittedName>
        <fullName evidence="2">Uncharacterized protein</fullName>
    </submittedName>
</protein>
<dbReference type="OrthoDB" id="120510at2"/>
<accession>A0A841JVF6</accession>
<keyword evidence="3" id="KW-1185">Reference proteome</keyword>
<sequence>MSKFKIEHGASKVRLVLLKTNIEDSISNDIDLMCEWSDNERKYIINELLRFALTQEEDFLKYKASRSPSPARPSTETKAATSPVKPTTEPVRKPDSIPANSTTHA</sequence>
<evidence type="ECO:0000256" key="1">
    <source>
        <dbReference type="SAM" id="MobiDB-lite"/>
    </source>
</evidence>
<comment type="caution">
    <text evidence="2">The sequence shown here is derived from an EMBL/GenBank/DDBJ whole genome shotgun (WGS) entry which is preliminary data.</text>
</comment>
<proteinExistence type="predicted"/>
<evidence type="ECO:0000313" key="2">
    <source>
        <dbReference type="EMBL" id="MBB6142981.1"/>
    </source>
</evidence>
<feature type="compositionally biased region" description="Low complexity" evidence="1">
    <location>
        <begin position="65"/>
        <end position="74"/>
    </location>
</feature>
<feature type="region of interest" description="Disordered" evidence="1">
    <location>
        <begin position="63"/>
        <end position="105"/>
    </location>
</feature>
<dbReference type="RefSeq" id="WP_050061931.1">
    <property type="nucleotide sequence ID" value="NZ_JACHEK010000002.1"/>
</dbReference>